<dbReference type="EMBL" id="GBRH01263656">
    <property type="protein sequence ID" value="JAD34239.1"/>
    <property type="molecule type" value="Transcribed_RNA"/>
</dbReference>
<proteinExistence type="predicted"/>
<evidence type="ECO:0000313" key="1">
    <source>
        <dbReference type="EMBL" id="JAD34239.1"/>
    </source>
</evidence>
<reference evidence="1" key="1">
    <citation type="submission" date="2014-09" db="EMBL/GenBank/DDBJ databases">
        <authorList>
            <person name="Magalhaes I.L.F."/>
            <person name="Oliveira U."/>
            <person name="Santos F.R."/>
            <person name="Vidigal T.H.D.A."/>
            <person name="Brescovit A.D."/>
            <person name="Santos A.J."/>
        </authorList>
    </citation>
    <scope>NUCLEOTIDE SEQUENCE</scope>
    <source>
        <tissue evidence="1">Shoot tissue taken approximately 20 cm above the soil surface</tissue>
    </source>
</reference>
<accession>A0A0A8Z4C2</accession>
<sequence>MFVHVGSSAILVLSVIC</sequence>
<organism evidence="1">
    <name type="scientific">Arundo donax</name>
    <name type="common">Giant reed</name>
    <name type="synonym">Donax arundinaceus</name>
    <dbReference type="NCBI Taxonomy" id="35708"/>
    <lineage>
        <taxon>Eukaryota</taxon>
        <taxon>Viridiplantae</taxon>
        <taxon>Streptophyta</taxon>
        <taxon>Embryophyta</taxon>
        <taxon>Tracheophyta</taxon>
        <taxon>Spermatophyta</taxon>
        <taxon>Magnoliopsida</taxon>
        <taxon>Liliopsida</taxon>
        <taxon>Poales</taxon>
        <taxon>Poaceae</taxon>
        <taxon>PACMAD clade</taxon>
        <taxon>Arundinoideae</taxon>
        <taxon>Arundineae</taxon>
        <taxon>Arundo</taxon>
    </lineage>
</organism>
<dbReference type="AlphaFoldDB" id="A0A0A8Z4C2"/>
<protein>
    <submittedName>
        <fullName evidence="1">Uncharacterized protein</fullName>
    </submittedName>
</protein>
<name>A0A0A8Z4C2_ARUDO</name>
<reference evidence="1" key="2">
    <citation type="journal article" date="2015" name="Data Brief">
        <title>Shoot transcriptome of the giant reed, Arundo donax.</title>
        <authorList>
            <person name="Barrero R.A."/>
            <person name="Guerrero F.D."/>
            <person name="Moolhuijzen P."/>
            <person name="Goolsby J.A."/>
            <person name="Tidwell J."/>
            <person name="Bellgard S.E."/>
            <person name="Bellgard M.I."/>
        </authorList>
    </citation>
    <scope>NUCLEOTIDE SEQUENCE</scope>
    <source>
        <tissue evidence="1">Shoot tissue taken approximately 20 cm above the soil surface</tissue>
    </source>
</reference>